<accession>A0AAD4N0U0</accession>
<dbReference type="CDD" id="cd03784">
    <property type="entry name" value="GT1_Gtf-like"/>
    <property type="match status" value="1"/>
</dbReference>
<dbReference type="AlphaFoldDB" id="A0AAD4N0U0"/>
<sequence length="794" mass="90565">MNRNESSNVADAIFAFLAGYLYYPQLSGVIPLPYAIPAFALDIFVNYIMLRHLKTPFYRFYTFSNIAQCITWFTKYYMFRAAATPFFYPIYALIPQSGWIPTLLNFVTYYVLYVYYFLEFLLTVNRFTVVASPLTHARLWKKIMSYIMIFALLYPVLLTWHLIRTGATTVLLPSGYLIEADEKLTGVSNSLYYVIITVIYLVFVTAMNLFICCKLVLIRKQNESGSVANNQGTEAEFNLFLFTCYLFVLQTLIGLCQTYLFFNIRSMSDAQIGNLCFYHIMQSCFVSRAFLLLLWMPQFSTALKILMYQTAYSPSHMGFSGTLVDILTQAGHTVDKLIMEFNPNVESNGSTRLRHVYRIQISGPNPFMNLKHITHPFEHFNFLPDQGYHQTKNMLCEALTSNTELIKQLKGEKYDIYLTAAYEGCTFGLYHVLQIPSMVGFIATPLMDGVFEMLGIPVPPSFVTSSMGAHPGDRDQLSFRRRVENFIKAVEDALNPKNHGPEQAIFEKHYPGFPTIQSIASKMSYVFLNTDEIIDITKPISPKVKFIGGISMKKPKKLSQEFENILSIPSKGVILFSFGSLIKTTRIPLSAKVEILNAFKEFSDYTVLWKYDDIEADADLLRNYSNVFTKKWLPQTELLHDSRVKVFMTHMGLNSYLEVSHAGVPVIGIPIFADQFYNIGCAEKNGVGVQLDKTRLTKEAIVAALREILTNPSYAQNAKEIARLLAKKPEKITPEKFVQYIEYAAEFPSIGPEVFQLASANMSLMTYLNEGRTNRLLSLNELNSPYRFLFSVQL</sequence>
<dbReference type="GO" id="GO:0007606">
    <property type="term" value="P:sensory perception of chemical stimulus"/>
    <property type="evidence" value="ECO:0007669"/>
    <property type="project" value="UniProtKB-UniRule"/>
</dbReference>
<feature type="transmembrane region" description="Helical" evidence="10">
    <location>
        <begin position="7"/>
        <end position="23"/>
    </location>
</feature>
<evidence type="ECO:0000256" key="4">
    <source>
        <dbReference type="ARBA" id="ARBA00022676"/>
    </source>
</evidence>
<gene>
    <name evidence="11" type="ORF">DdX_11174</name>
</gene>
<dbReference type="Pfam" id="PF02118">
    <property type="entry name" value="Srg"/>
    <property type="match status" value="1"/>
</dbReference>
<reference evidence="11" key="1">
    <citation type="submission" date="2022-01" db="EMBL/GenBank/DDBJ databases">
        <title>Genome Sequence Resource for Two Populations of Ditylenchus destructor, the Migratory Endoparasitic Phytonematode.</title>
        <authorList>
            <person name="Zhang H."/>
            <person name="Lin R."/>
            <person name="Xie B."/>
        </authorList>
    </citation>
    <scope>NUCLEOTIDE SEQUENCE</scope>
    <source>
        <strain evidence="11">BazhouSP</strain>
    </source>
</reference>
<dbReference type="GO" id="GO:0016020">
    <property type="term" value="C:membrane"/>
    <property type="evidence" value="ECO:0007669"/>
    <property type="project" value="UniProtKB-SubCell"/>
</dbReference>
<dbReference type="Proteomes" id="UP001201812">
    <property type="component" value="Unassembled WGS sequence"/>
</dbReference>
<proteinExistence type="inferred from homology"/>
<dbReference type="SUPFAM" id="SSF53756">
    <property type="entry name" value="UDP-Glycosyltransferase/glycogen phosphorylase"/>
    <property type="match status" value="1"/>
</dbReference>
<comment type="subcellular location">
    <subcellularLocation>
        <location evidence="1">Membrane</location>
        <topology evidence="1">Multi-pass membrane protein</topology>
    </subcellularLocation>
</comment>
<keyword evidence="6 10" id="KW-0812">Transmembrane</keyword>
<keyword evidence="7 10" id="KW-1133">Transmembrane helix</keyword>
<feature type="transmembrane region" description="Helical" evidence="10">
    <location>
        <begin position="143"/>
        <end position="163"/>
    </location>
</feature>
<keyword evidence="5 11" id="KW-0808">Transferase</keyword>
<feature type="transmembrane region" description="Helical" evidence="10">
    <location>
        <begin position="239"/>
        <end position="262"/>
    </location>
</feature>
<dbReference type="Gene3D" id="3.40.50.2000">
    <property type="entry name" value="Glycogen Phosphorylase B"/>
    <property type="match status" value="1"/>
</dbReference>
<evidence type="ECO:0000256" key="9">
    <source>
        <dbReference type="ARBA" id="ARBA00047475"/>
    </source>
</evidence>
<dbReference type="GO" id="GO:0015020">
    <property type="term" value="F:glucuronosyltransferase activity"/>
    <property type="evidence" value="ECO:0007669"/>
    <property type="project" value="UniProtKB-EC"/>
</dbReference>
<feature type="transmembrane region" description="Helical" evidence="10">
    <location>
        <begin position="29"/>
        <end position="48"/>
    </location>
</feature>
<protein>
    <recommendedName>
        <fullName evidence="10">Serpentine receptor class gamma</fullName>
    </recommendedName>
</protein>
<comment type="caution">
    <text evidence="10">Lacks conserved residue(s) required for the propagation of feature annotation.</text>
</comment>
<keyword evidence="4" id="KW-0328">Glycosyltransferase</keyword>
<organism evidence="11 12">
    <name type="scientific">Ditylenchus destructor</name>
    <dbReference type="NCBI Taxonomy" id="166010"/>
    <lineage>
        <taxon>Eukaryota</taxon>
        <taxon>Metazoa</taxon>
        <taxon>Ecdysozoa</taxon>
        <taxon>Nematoda</taxon>
        <taxon>Chromadorea</taxon>
        <taxon>Rhabditida</taxon>
        <taxon>Tylenchina</taxon>
        <taxon>Tylenchomorpha</taxon>
        <taxon>Sphaerularioidea</taxon>
        <taxon>Anguinidae</taxon>
        <taxon>Anguininae</taxon>
        <taxon>Ditylenchus</taxon>
    </lineage>
</organism>
<evidence type="ECO:0000256" key="10">
    <source>
        <dbReference type="RuleBase" id="RU280813"/>
    </source>
</evidence>
<dbReference type="FunFam" id="3.40.50.2000:FF:000021">
    <property type="entry name" value="UDP-glucuronosyltransferase"/>
    <property type="match status" value="1"/>
</dbReference>
<evidence type="ECO:0000256" key="2">
    <source>
        <dbReference type="ARBA" id="ARBA00005692"/>
    </source>
</evidence>
<dbReference type="PANTHER" id="PTHR48043">
    <property type="entry name" value="EG:EG0003.4 PROTEIN-RELATED"/>
    <property type="match status" value="1"/>
</dbReference>
<feature type="transmembrane region" description="Helical" evidence="10">
    <location>
        <begin position="99"/>
        <end position="122"/>
    </location>
</feature>
<evidence type="ECO:0000313" key="12">
    <source>
        <dbReference type="Proteomes" id="UP001201812"/>
    </source>
</evidence>
<evidence type="ECO:0000256" key="7">
    <source>
        <dbReference type="ARBA" id="ARBA00022989"/>
    </source>
</evidence>
<evidence type="ECO:0000256" key="8">
    <source>
        <dbReference type="ARBA" id="ARBA00023136"/>
    </source>
</evidence>
<evidence type="ECO:0000256" key="1">
    <source>
        <dbReference type="ARBA" id="ARBA00004141"/>
    </source>
</evidence>
<evidence type="ECO:0000256" key="6">
    <source>
        <dbReference type="ARBA" id="ARBA00022692"/>
    </source>
</evidence>
<dbReference type="Pfam" id="PF00201">
    <property type="entry name" value="UDPGT"/>
    <property type="match status" value="1"/>
</dbReference>
<dbReference type="EMBL" id="JAKKPZ010000029">
    <property type="protein sequence ID" value="KAI1709781.1"/>
    <property type="molecule type" value="Genomic_DNA"/>
</dbReference>
<comment type="similarity">
    <text evidence="2 10">Belongs to the nematode receptor-like protein srg family.</text>
</comment>
<dbReference type="InterPro" id="IPR002213">
    <property type="entry name" value="UDP_glucos_trans"/>
</dbReference>
<dbReference type="PANTHER" id="PTHR48043:SF154">
    <property type="entry name" value="GLUCURONOSYLTRANSFERASE"/>
    <property type="match status" value="1"/>
</dbReference>
<dbReference type="GO" id="GO:0004888">
    <property type="term" value="F:transmembrane signaling receptor activity"/>
    <property type="evidence" value="ECO:0007669"/>
    <property type="project" value="InterPro"/>
</dbReference>
<keyword evidence="8 10" id="KW-0472">Membrane</keyword>
<feature type="transmembrane region" description="Helical" evidence="10">
    <location>
        <begin position="191"/>
        <end position="218"/>
    </location>
</feature>
<evidence type="ECO:0000256" key="3">
    <source>
        <dbReference type="ARBA" id="ARBA00009995"/>
    </source>
</evidence>
<keyword evidence="12" id="KW-1185">Reference proteome</keyword>
<dbReference type="InterPro" id="IPR000609">
    <property type="entry name" value="7TM_GPCR_serpentine_rcpt_Srg"/>
</dbReference>
<comment type="caution">
    <text evidence="11">The sequence shown here is derived from an EMBL/GenBank/DDBJ whole genome shotgun (WGS) entry which is preliminary data.</text>
</comment>
<comment type="catalytic activity">
    <reaction evidence="9">
        <text>glucuronate acceptor + UDP-alpha-D-glucuronate = acceptor beta-D-glucuronoside + UDP + H(+)</text>
        <dbReference type="Rhea" id="RHEA:21032"/>
        <dbReference type="ChEBI" id="CHEBI:15378"/>
        <dbReference type="ChEBI" id="CHEBI:58052"/>
        <dbReference type="ChEBI" id="CHEBI:58223"/>
        <dbReference type="ChEBI" id="CHEBI:132367"/>
        <dbReference type="ChEBI" id="CHEBI:132368"/>
        <dbReference type="EC" id="2.4.1.17"/>
    </reaction>
</comment>
<name>A0AAD4N0U0_9BILA</name>
<evidence type="ECO:0000313" key="11">
    <source>
        <dbReference type="EMBL" id="KAI1709781.1"/>
    </source>
</evidence>
<evidence type="ECO:0000256" key="5">
    <source>
        <dbReference type="ARBA" id="ARBA00022679"/>
    </source>
</evidence>
<comment type="similarity">
    <text evidence="3">Belongs to the UDP-glycosyltransferase family.</text>
</comment>
<dbReference type="InterPro" id="IPR050271">
    <property type="entry name" value="UDP-glycosyltransferase"/>
</dbReference>